<accession>A0AAU6W8D7</accession>
<protein>
    <submittedName>
        <fullName evidence="2">Tegument protein UL14</fullName>
    </submittedName>
</protein>
<organism evidence="2">
    <name type="scientific">Muromegalovirus muridbeta1</name>
    <dbReference type="NCBI Taxonomy" id="3050323"/>
    <lineage>
        <taxon>Viruses</taxon>
        <taxon>Duplodnaviria</taxon>
        <taxon>Heunggongvirae</taxon>
        <taxon>Peploviricota</taxon>
        <taxon>Herviviricetes</taxon>
        <taxon>Herpesvirales</taxon>
        <taxon>Orthoherpesviridae</taxon>
        <taxon>Betaherpesvirinae</taxon>
        <taxon>Muromegalovirus</taxon>
    </lineage>
</organism>
<dbReference type="EMBL" id="PP756679">
    <property type="protein sequence ID" value="XAO37274.1"/>
    <property type="molecule type" value="Genomic_DNA"/>
</dbReference>
<evidence type="ECO:0000313" key="2">
    <source>
        <dbReference type="EMBL" id="XAO37554.1"/>
    </source>
</evidence>
<name>A0AAU6W8D7_9BETA</name>
<dbReference type="InterPro" id="IPR022614">
    <property type="entry name" value="Herpesvirus_UL96"/>
</dbReference>
<reference evidence="2" key="1">
    <citation type="submission" date="2024-05" db="EMBL/GenBank/DDBJ databases">
        <title>Fine-tuning the evolutionary stability and environmental longevity of recombinant transmissible vaccines.</title>
        <authorList>
            <person name="Chan B."/>
            <person name="Nuismer S.L."/>
            <person name="Nichols J."/>
            <person name="Davison A.J."/>
            <person name="Alqirbi H."/>
            <person name="Jarvis M.A."/>
            <person name="Redwood A.J."/>
        </authorList>
    </citation>
    <scope>NUCLEOTIDE SEQUENCE</scope>
    <source>
        <strain evidence="2">K181</strain>
    </source>
</reference>
<comment type="similarity">
    <text evidence="1">Belongs to the herpesviridae UL96 family.</text>
</comment>
<proteinExistence type="inferred from homology"/>
<dbReference type="EMBL" id="PP756680">
    <property type="protein sequence ID" value="XAO37414.1"/>
    <property type="molecule type" value="Genomic_DNA"/>
</dbReference>
<sequence length="129" mass="14216">MGSRRPARSESALLKDAMRADLEKRQKRFFVEAFGPDHPLVRIQGIRTSDAKTRASIRECAQSTREVAAAIAVGKAQMRSGGVSTTGKDSSSWDRVHRDADEFADALAEMRDVAEELRSVFTSSDSEEV</sequence>
<dbReference type="EMBL" id="PP756681">
    <property type="protein sequence ID" value="XAO37554.1"/>
    <property type="molecule type" value="Genomic_DNA"/>
</dbReference>
<dbReference type="EMBL" id="PP756678">
    <property type="protein sequence ID" value="XAO37134.1"/>
    <property type="molecule type" value="Genomic_DNA"/>
</dbReference>
<gene>
    <name evidence="2" type="primary">M96</name>
</gene>
<evidence type="ECO:0000256" key="1">
    <source>
        <dbReference type="ARBA" id="ARBA00009912"/>
    </source>
</evidence>
<dbReference type="Pfam" id="PF10867">
    <property type="entry name" value="DUF2664"/>
    <property type="match status" value="1"/>
</dbReference>